<dbReference type="GO" id="GO:0009338">
    <property type="term" value="C:exodeoxyribonuclease V complex"/>
    <property type="evidence" value="ECO:0007669"/>
    <property type="project" value="TreeGrafter"/>
</dbReference>
<evidence type="ECO:0000259" key="4">
    <source>
        <dbReference type="Pfam" id="PF18335"/>
    </source>
</evidence>
<dbReference type="GO" id="GO:0017116">
    <property type="term" value="F:single-stranded DNA helicase activity"/>
    <property type="evidence" value="ECO:0007669"/>
    <property type="project" value="TreeGrafter"/>
</dbReference>
<dbReference type="InterPro" id="IPR027417">
    <property type="entry name" value="P-loop_NTPase"/>
</dbReference>
<dbReference type="InterPro" id="IPR041451">
    <property type="entry name" value="RecD2_SH13"/>
</dbReference>
<dbReference type="KEGG" id="nfl:COO91_01082"/>
<keyword evidence="6" id="KW-1185">Reference proteome</keyword>
<evidence type="ECO:0000259" key="3">
    <source>
        <dbReference type="Pfam" id="PF13538"/>
    </source>
</evidence>
<evidence type="ECO:0000256" key="2">
    <source>
        <dbReference type="ARBA" id="ARBA00022840"/>
    </source>
</evidence>
<dbReference type="InterPro" id="IPR050534">
    <property type="entry name" value="Coronavir_polyprotein_1ab"/>
</dbReference>
<dbReference type="PANTHER" id="PTHR43788">
    <property type="entry name" value="DNA2/NAM7 HELICASE FAMILY MEMBER"/>
    <property type="match status" value="1"/>
</dbReference>
<dbReference type="SUPFAM" id="SSF52540">
    <property type="entry name" value="P-loop containing nucleoside triphosphate hydrolases"/>
    <property type="match status" value="1"/>
</dbReference>
<dbReference type="Pfam" id="PF18335">
    <property type="entry name" value="SH3_13"/>
    <property type="match status" value="1"/>
</dbReference>
<feature type="domain" description="UvrD-like helicase C-terminal" evidence="3">
    <location>
        <begin position="203"/>
        <end position="250"/>
    </location>
</feature>
<evidence type="ECO:0000256" key="1">
    <source>
        <dbReference type="ARBA" id="ARBA00022741"/>
    </source>
</evidence>
<dbReference type="InterPro" id="IPR027785">
    <property type="entry name" value="UvrD-like_helicase_C"/>
</dbReference>
<evidence type="ECO:0000313" key="6">
    <source>
        <dbReference type="Proteomes" id="UP000232003"/>
    </source>
</evidence>
<dbReference type="CDD" id="cd18809">
    <property type="entry name" value="SF1_C_RecD"/>
    <property type="match status" value="1"/>
</dbReference>
<protein>
    <submittedName>
        <fullName evidence="5">RecD, exodeoxyribonuclease V alpha subunit</fullName>
    </submittedName>
</protein>
<dbReference type="GO" id="GO:0006310">
    <property type="term" value="P:DNA recombination"/>
    <property type="evidence" value="ECO:0007669"/>
    <property type="project" value="TreeGrafter"/>
</dbReference>
<keyword evidence="1" id="KW-0547">Nucleotide-binding</keyword>
<sequence>MLVGDIDQLPSVGPGQILADLINSGRVPVVRLTQVFRQAQTSAIITAAHQINRGIYPTIEPISDTPQSDCLWHGGGHQPEHGVQAICELITDLIPRLGFNPATDVQVLCPMTRGVIATRNLNTVLQQLINPPSPSKVEINRGGNLLREGDRIIQLTNDYNREVFNGDLGIIQSIDTVEQEVMVQYSERTVVYDYADLNEIALAFAVSIHKSQGSEYPVAILPIYMQHYMMLTRNLFYTGITRAKKLAIIIGAKKAISLAVPSTDDQRRYTRLQQRLIQAGLHW</sequence>
<organism evidence="5 6">
    <name type="scientific">Nostoc flagelliforme CCNUN1</name>
    <dbReference type="NCBI Taxonomy" id="2038116"/>
    <lineage>
        <taxon>Bacteria</taxon>
        <taxon>Bacillati</taxon>
        <taxon>Cyanobacteriota</taxon>
        <taxon>Cyanophyceae</taxon>
        <taxon>Nostocales</taxon>
        <taxon>Nostocaceae</taxon>
        <taxon>Nostoc</taxon>
    </lineage>
</organism>
<gene>
    <name evidence="5" type="ORF">COO91_01082</name>
</gene>
<keyword evidence="2" id="KW-0067">ATP-binding</keyword>
<dbReference type="PANTHER" id="PTHR43788:SF6">
    <property type="entry name" value="DNA HELICASE B"/>
    <property type="match status" value="1"/>
</dbReference>
<dbReference type="Pfam" id="PF13538">
    <property type="entry name" value="UvrD_C_2"/>
    <property type="match status" value="1"/>
</dbReference>
<proteinExistence type="predicted"/>
<dbReference type="Pfam" id="PF13604">
    <property type="entry name" value="AAA_30"/>
    <property type="match status" value="1"/>
</dbReference>
<dbReference type="EMBL" id="CP024785">
    <property type="protein sequence ID" value="AUB35210.1"/>
    <property type="molecule type" value="Genomic_DNA"/>
</dbReference>
<evidence type="ECO:0000313" key="5">
    <source>
        <dbReference type="EMBL" id="AUB35210.1"/>
    </source>
</evidence>
<dbReference type="Proteomes" id="UP000232003">
    <property type="component" value="Chromosome"/>
</dbReference>
<name>A0A2K8SIQ4_9NOSO</name>
<dbReference type="Gene3D" id="3.40.50.300">
    <property type="entry name" value="P-loop containing nucleotide triphosphate hydrolases"/>
    <property type="match status" value="2"/>
</dbReference>
<accession>A0A2K8SIQ4</accession>
<dbReference type="GO" id="GO:0005524">
    <property type="term" value="F:ATP binding"/>
    <property type="evidence" value="ECO:0007669"/>
    <property type="project" value="UniProtKB-KW"/>
</dbReference>
<dbReference type="Gene3D" id="2.30.30.940">
    <property type="match status" value="1"/>
</dbReference>
<dbReference type="AlphaFoldDB" id="A0A2K8SIQ4"/>
<feature type="domain" description="ATP-dependent RecD2 DNA helicase SH3" evidence="4">
    <location>
        <begin position="121"/>
        <end position="185"/>
    </location>
</feature>
<reference evidence="5 6" key="1">
    <citation type="submission" date="2017-11" db="EMBL/GenBank/DDBJ databases">
        <title>Complete genome of a free-living desiccation-tolerant cyanobacterium and its photosynthetic adaptation to extreme terrestrial habitat.</title>
        <authorList>
            <person name="Shang J."/>
        </authorList>
    </citation>
    <scope>NUCLEOTIDE SEQUENCE [LARGE SCALE GENOMIC DNA]</scope>
    <source>
        <strain evidence="5 6">CCNUN1</strain>
    </source>
</reference>